<reference evidence="4 5" key="1">
    <citation type="submission" date="2017-05" db="EMBL/GenBank/DDBJ databases">
        <title>Complete and WGS of Bordetella genogroups.</title>
        <authorList>
            <person name="Spilker T."/>
            <person name="LiPuma J."/>
        </authorList>
    </citation>
    <scope>NUCLEOTIDE SEQUENCE [LARGE SCALE GENOMIC DNA]</scope>
    <source>
        <strain evidence="4 5">AU19157</strain>
    </source>
</reference>
<dbReference type="OrthoDB" id="9811557at2"/>
<evidence type="ECO:0000313" key="4">
    <source>
        <dbReference type="EMBL" id="ARP83655.1"/>
    </source>
</evidence>
<dbReference type="GO" id="GO:0071949">
    <property type="term" value="F:FAD binding"/>
    <property type="evidence" value="ECO:0007669"/>
    <property type="project" value="InterPro"/>
</dbReference>
<dbReference type="InterPro" id="IPR016166">
    <property type="entry name" value="FAD-bd_PCMH"/>
</dbReference>
<dbReference type="InterPro" id="IPR006094">
    <property type="entry name" value="Oxid_FAD_bind_N"/>
</dbReference>
<keyword evidence="2" id="KW-0274">FAD</keyword>
<organism evidence="4 5">
    <name type="scientific">Bordetella genomosp. 8</name>
    <dbReference type="NCBI Taxonomy" id="1416806"/>
    <lineage>
        <taxon>Bacteria</taxon>
        <taxon>Pseudomonadati</taxon>
        <taxon>Pseudomonadota</taxon>
        <taxon>Betaproteobacteria</taxon>
        <taxon>Burkholderiales</taxon>
        <taxon>Alcaligenaceae</taxon>
        <taxon>Bordetella</taxon>
    </lineage>
</organism>
<gene>
    <name evidence="4" type="ORF">CAL12_24485</name>
</gene>
<feature type="domain" description="FAD-binding PCMH-type" evidence="3">
    <location>
        <begin position="48"/>
        <end position="221"/>
    </location>
</feature>
<dbReference type="Proteomes" id="UP000194151">
    <property type="component" value="Chromosome"/>
</dbReference>
<protein>
    <submittedName>
        <fullName evidence="4">FAD-binding protein</fullName>
    </submittedName>
</protein>
<dbReference type="PROSITE" id="PS51387">
    <property type="entry name" value="FAD_PCMH"/>
    <property type="match status" value="1"/>
</dbReference>
<dbReference type="GO" id="GO:1903457">
    <property type="term" value="P:lactate catabolic process"/>
    <property type="evidence" value="ECO:0007669"/>
    <property type="project" value="TreeGrafter"/>
</dbReference>
<dbReference type="EMBL" id="CP021108">
    <property type="protein sequence ID" value="ARP83655.1"/>
    <property type="molecule type" value="Genomic_DNA"/>
</dbReference>
<dbReference type="SUPFAM" id="SSF55103">
    <property type="entry name" value="FAD-linked oxidases, C-terminal domain"/>
    <property type="match status" value="1"/>
</dbReference>
<dbReference type="STRING" id="1416806.CAL12_24485"/>
<keyword evidence="5" id="KW-1185">Reference proteome</keyword>
<accession>A0A1W6YRD8</accession>
<dbReference type="GO" id="GO:0004458">
    <property type="term" value="F:D-lactate dehydrogenase (cytochrome) activity"/>
    <property type="evidence" value="ECO:0007669"/>
    <property type="project" value="TreeGrafter"/>
</dbReference>
<dbReference type="AlphaFoldDB" id="A0A1W6YRD8"/>
<evidence type="ECO:0000256" key="2">
    <source>
        <dbReference type="ARBA" id="ARBA00022827"/>
    </source>
</evidence>
<name>A0A1W6YRD8_9BORD</name>
<sequence length="462" mass="50352">MLDANSVAQACAALPAQLPDLDWITEPIKVNRLSSDFAWFSPVLKRTLAGKRADLVVRPRSEEEIRRVVSACARAGVPITPRGSGTGNYGQCTPLQGGVVLDLSAYGQALWVRDGVGRAQAGVKLGDFDAYAREHGHELRWLPSTYRTATLGGLYGGGFGGAGSITYGPVAATGNVLGARVMTIEPEPRVLELRAPDALLLHHTYGTTGIVLELEVALAPAQDWLECIAVFDDFENGLRFADDVARSPGLIKKEISFLGAPIPAYFNALADSLPAGCHAVILLVHPASEQGMLECLARRGGSLSYRKTAQEARQSARYLIEFTWNHTTLNALKHDKSLTYIQSAFDPNRYVEQALEMESKLAGEVLMHLEFLRNREGQLTCSGLQIIRYRSDERLQEIMQIHRDHGVGINNPHVYIVEDGKQGRVNPDIVAMKARIDPDGLLNPGKLRGWEERAARAAAASA</sequence>
<dbReference type="SUPFAM" id="SSF56176">
    <property type="entry name" value="FAD-binding/transporter-associated domain-like"/>
    <property type="match status" value="1"/>
</dbReference>
<dbReference type="InterPro" id="IPR036318">
    <property type="entry name" value="FAD-bd_PCMH-like_sf"/>
</dbReference>
<evidence type="ECO:0000313" key="5">
    <source>
        <dbReference type="Proteomes" id="UP000194151"/>
    </source>
</evidence>
<evidence type="ECO:0000256" key="1">
    <source>
        <dbReference type="ARBA" id="ARBA00022630"/>
    </source>
</evidence>
<dbReference type="Pfam" id="PF01565">
    <property type="entry name" value="FAD_binding_4"/>
    <property type="match status" value="1"/>
</dbReference>
<keyword evidence="1" id="KW-0285">Flavoprotein</keyword>
<dbReference type="InterPro" id="IPR016164">
    <property type="entry name" value="FAD-linked_Oxase-like_C"/>
</dbReference>
<dbReference type="GO" id="GO:0008720">
    <property type="term" value="F:D-lactate dehydrogenase (NAD+) activity"/>
    <property type="evidence" value="ECO:0007669"/>
    <property type="project" value="TreeGrafter"/>
</dbReference>
<evidence type="ECO:0000259" key="3">
    <source>
        <dbReference type="PROSITE" id="PS51387"/>
    </source>
</evidence>
<proteinExistence type="predicted"/>
<dbReference type="PANTHER" id="PTHR11748">
    <property type="entry name" value="D-LACTATE DEHYDROGENASE"/>
    <property type="match status" value="1"/>
</dbReference>
<dbReference type="PANTHER" id="PTHR11748:SF119">
    <property type="entry name" value="D-2-HYDROXYGLUTARATE DEHYDROGENASE"/>
    <property type="match status" value="1"/>
</dbReference>
<dbReference type="RefSeq" id="WP_086066983.1">
    <property type="nucleotide sequence ID" value="NZ_CP021108.1"/>
</dbReference>
<dbReference type="KEGG" id="bgv:CAL12_24485"/>
<dbReference type="InterPro" id="IPR016169">
    <property type="entry name" value="FAD-bd_PCMH_sub2"/>
</dbReference>
<dbReference type="Gene3D" id="3.30.465.10">
    <property type="match status" value="1"/>
</dbReference>